<feature type="transmembrane region" description="Helical" evidence="1">
    <location>
        <begin position="42"/>
        <end position="62"/>
    </location>
</feature>
<name>A0A6J4T283_9ACTN</name>
<evidence type="ECO:0000256" key="1">
    <source>
        <dbReference type="SAM" id="Phobius"/>
    </source>
</evidence>
<reference evidence="2" key="1">
    <citation type="submission" date="2020-02" db="EMBL/GenBank/DDBJ databases">
        <authorList>
            <person name="Meier V. D."/>
        </authorList>
    </citation>
    <scope>NUCLEOTIDE SEQUENCE</scope>
    <source>
        <strain evidence="2">AVDCRST_MAG67</strain>
    </source>
</reference>
<keyword evidence="1" id="KW-0472">Membrane</keyword>
<organism evidence="2">
    <name type="scientific">uncultured Solirubrobacteraceae bacterium</name>
    <dbReference type="NCBI Taxonomy" id="1162706"/>
    <lineage>
        <taxon>Bacteria</taxon>
        <taxon>Bacillati</taxon>
        <taxon>Actinomycetota</taxon>
        <taxon>Thermoleophilia</taxon>
        <taxon>Solirubrobacterales</taxon>
        <taxon>Solirubrobacteraceae</taxon>
        <taxon>environmental samples</taxon>
    </lineage>
</organism>
<accession>A0A6J4T283</accession>
<sequence>MAHSSGFPGRTAGGCAINLCMADDPATSGDRRSANTMIAVRYVLPAVIAVAGVLVLIFNQTINGLEGFAMGIGVAGSILLLNVLYRVGVSGDRERDEEEAARVYFDEHGRWPD</sequence>
<dbReference type="AlphaFoldDB" id="A0A6J4T283"/>
<keyword evidence="1" id="KW-0812">Transmembrane</keyword>
<protein>
    <submittedName>
        <fullName evidence="2">Uncharacterized protein</fullName>
    </submittedName>
</protein>
<feature type="transmembrane region" description="Helical" evidence="1">
    <location>
        <begin position="68"/>
        <end position="85"/>
    </location>
</feature>
<dbReference type="EMBL" id="CADCVQ010000117">
    <property type="protein sequence ID" value="CAA9511941.1"/>
    <property type="molecule type" value="Genomic_DNA"/>
</dbReference>
<gene>
    <name evidence="2" type="ORF">AVDCRST_MAG67-2779</name>
</gene>
<proteinExistence type="predicted"/>
<evidence type="ECO:0000313" key="2">
    <source>
        <dbReference type="EMBL" id="CAA9511941.1"/>
    </source>
</evidence>
<keyword evidence="1" id="KW-1133">Transmembrane helix</keyword>